<evidence type="ECO:0000313" key="3">
    <source>
        <dbReference type="EMBL" id="GAA2174883.1"/>
    </source>
</evidence>
<organism evidence="3 4">
    <name type="scientific">Arthrobacter parietis</name>
    <dbReference type="NCBI Taxonomy" id="271434"/>
    <lineage>
        <taxon>Bacteria</taxon>
        <taxon>Bacillati</taxon>
        <taxon>Actinomycetota</taxon>
        <taxon>Actinomycetes</taxon>
        <taxon>Micrococcales</taxon>
        <taxon>Micrococcaceae</taxon>
        <taxon>Arthrobacter</taxon>
    </lineage>
</organism>
<dbReference type="EMBL" id="BAAAON010000001">
    <property type="protein sequence ID" value="GAA2174883.1"/>
    <property type="molecule type" value="Genomic_DNA"/>
</dbReference>
<gene>
    <name evidence="3" type="ORF">GCM10009784_15040</name>
</gene>
<accession>A0ABN3AV39</accession>
<name>A0ABN3AV39_9MICC</name>
<feature type="compositionally biased region" description="Acidic residues" evidence="1">
    <location>
        <begin position="36"/>
        <end position="57"/>
    </location>
</feature>
<evidence type="ECO:0008006" key="5">
    <source>
        <dbReference type="Google" id="ProtNLM"/>
    </source>
</evidence>
<feature type="signal peptide" evidence="2">
    <location>
        <begin position="1"/>
        <end position="23"/>
    </location>
</feature>
<keyword evidence="2" id="KW-0732">Signal</keyword>
<feature type="chain" id="PRO_5046411831" description="Secreted protein" evidence="2">
    <location>
        <begin position="24"/>
        <end position="57"/>
    </location>
</feature>
<evidence type="ECO:0000256" key="2">
    <source>
        <dbReference type="SAM" id="SignalP"/>
    </source>
</evidence>
<reference evidence="3 4" key="1">
    <citation type="journal article" date="2019" name="Int. J. Syst. Evol. Microbiol.">
        <title>The Global Catalogue of Microorganisms (GCM) 10K type strain sequencing project: providing services to taxonomists for standard genome sequencing and annotation.</title>
        <authorList>
            <consortium name="The Broad Institute Genomics Platform"/>
            <consortium name="The Broad Institute Genome Sequencing Center for Infectious Disease"/>
            <person name="Wu L."/>
            <person name="Ma J."/>
        </authorList>
    </citation>
    <scope>NUCLEOTIDE SEQUENCE [LARGE SCALE GENOMIC DNA]</scope>
    <source>
        <strain evidence="3 4">JCM 14917</strain>
    </source>
</reference>
<dbReference type="RefSeq" id="WP_346027949.1">
    <property type="nucleotide sequence ID" value="NZ_BAAAON010000001.1"/>
</dbReference>
<proteinExistence type="predicted"/>
<comment type="caution">
    <text evidence="3">The sequence shown here is derived from an EMBL/GenBank/DDBJ whole genome shotgun (WGS) entry which is preliminary data.</text>
</comment>
<dbReference type="PROSITE" id="PS51257">
    <property type="entry name" value="PROKAR_LIPOPROTEIN"/>
    <property type="match status" value="1"/>
</dbReference>
<sequence length="57" mass="6095">MKTRTAALLGTGLLLTGALFLTGCDDTPLPQMPGVEEQDGADDQEENGEQENEQDDD</sequence>
<dbReference type="Proteomes" id="UP001500974">
    <property type="component" value="Unassembled WGS sequence"/>
</dbReference>
<keyword evidence="4" id="KW-1185">Reference proteome</keyword>
<protein>
    <recommendedName>
        <fullName evidence="5">Secreted protein</fullName>
    </recommendedName>
</protein>
<evidence type="ECO:0000256" key="1">
    <source>
        <dbReference type="SAM" id="MobiDB-lite"/>
    </source>
</evidence>
<feature type="region of interest" description="Disordered" evidence="1">
    <location>
        <begin position="24"/>
        <end position="57"/>
    </location>
</feature>
<evidence type="ECO:0000313" key="4">
    <source>
        <dbReference type="Proteomes" id="UP001500974"/>
    </source>
</evidence>